<dbReference type="NCBIfam" id="TIGR00520">
    <property type="entry name" value="asnASE_II"/>
    <property type="match status" value="1"/>
</dbReference>
<evidence type="ECO:0000256" key="4">
    <source>
        <dbReference type="ARBA" id="ARBA00022729"/>
    </source>
</evidence>
<keyword evidence="5" id="KW-0574">Periplasm</keyword>
<evidence type="ECO:0000256" key="1">
    <source>
        <dbReference type="ARBA" id="ARBA00004418"/>
    </source>
</evidence>
<evidence type="ECO:0000256" key="7">
    <source>
        <dbReference type="ARBA" id="ARBA00023157"/>
    </source>
</evidence>
<gene>
    <name evidence="17" type="ORF">A9B99_09295</name>
</gene>
<evidence type="ECO:0000259" key="15">
    <source>
        <dbReference type="Pfam" id="PF00710"/>
    </source>
</evidence>
<dbReference type="EMBL" id="LYRP01000022">
    <property type="protein sequence ID" value="OAT76494.1"/>
    <property type="molecule type" value="Genomic_DNA"/>
</dbReference>
<feature type="domain" description="Asparaginase/glutaminase C-terminal" evidence="16">
    <location>
        <begin position="237"/>
        <end position="347"/>
    </location>
</feature>
<feature type="active site" evidence="11">
    <location>
        <position position="36"/>
    </location>
</feature>
<dbReference type="FunFam" id="3.40.50.1170:FF:000001">
    <property type="entry name" value="L-asparaginase 2"/>
    <property type="match status" value="1"/>
</dbReference>
<dbReference type="InterPro" id="IPR020827">
    <property type="entry name" value="Asparaginase/glutaminase_AS1"/>
</dbReference>
<evidence type="ECO:0000256" key="8">
    <source>
        <dbReference type="ARBA" id="ARBA00049366"/>
    </source>
</evidence>
<dbReference type="STRING" id="1691903.A9B99_09295"/>
<dbReference type="InterPro" id="IPR036152">
    <property type="entry name" value="Asp/glu_Ase-like_sf"/>
</dbReference>
<dbReference type="OrthoDB" id="9788068at2"/>
<dbReference type="Gene3D" id="3.40.50.40">
    <property type="match status" value="1"/>
</dbReference>
<comment type="catalytic activity">
    <reaction evidence="8">
        <text>L-asparagine + H2O = L-aspartate + NH4(+)</text>
        <dbReference type="Rhea" id="RHEA:21016"/>
        <dbReference type="ChEBI" id="CHEBI:15377"/>
        <dbReference type="ChEBI" id="CHEBI:28938"/>
        <dbReference type="ChEBI" id="CHEBI:29991"/>
        <dbReference type="ChEBI" id="CHEBI:58048"/>
        <dbReference type="EC" id="3.5.1.1"/>
    </reaction>
</comment>
<dbReference type="PROSITE" id="PS00917">
    <property type="entry name" value="ASN_GLN_ASE_2"/>
    <property type="match status" value="1"/>
</dbReference>
<evidence type="ECO:0000256" key="14">
    <source>
        <dbReference type="SAM" id="SignalP"/>
    </source>
</evidence>
<dbReference type="CDD" id="cd00411">
    <property type="entry name" value="L-asparaginase_like"/>
    <property type="match status" value="1"/>
</dbReference>
<dbReference type="InterPro" id="IPR006034">
    <property type="entry name" value="Asparaginase/glutaminase-like"/>
</dbReference>
<dbReference type="InterPro" id="IPR004550">
    <property type="entry name" value="AsnASE_II"/>
</dbReference>
<feature type="signal peptide" evidence="14">
    <location>
        <begin position="1"/>
        <end position="22"/>
    </location>
</feature>
<dbReference type="Pfam" id="PF17763">
    <property type="entry name" value="Asparaginase_C"/>
    <property type="match status" value="1"/>
</dbReference>
<dbReference type="InterPro" id="IPR027473">
    <property type="entry name" value="L-asparaginase_C"/>
</dbReference>
<dbReference type="InterPro" id="IPR037152">
    <property type="entry name" value="L-asparaginase_N_sf"/>
</dbReference>
<dbReference type="FunFam" id="3.40.50.40:FF:000002">
    <property type="entry name" value="L-asparaginase 2"/>
    <property type="match status" value="1"/>
</dbReference>
<dbReference type="RefSeq" id="WP_064598518.1">
    <property type="nucleotide sequence ID" value="NZ_CP134782.1"/>
</dbReference>
<dbReference type="PRINTS" id="PR00139">
    <property type="entry name" value="ASNGLNASE"/>
</dbReference>
<comment type="similarity">
    <text evidence="2 13">Belongs to the asparaginase 1 family.</text>
</comment>
<evidence type="ECO:0000256" key="2">
    <source>
        <dbReference type="ARBA" id="ARBA00010518"/>
    </source>
</evidence>
<feature type="binding site" evidence="10">
    <location>
        <position position="82"/>
    </location>
    <ligand>
        <name>substrate</name>
    </ligand>
</feature>
<proteinExistence type="inferred from homology"/>
<dbReference type="PIRSF" id="PIRSF001220">
    <property type="entry name" value="L-ASNase_gatD"/>
    <property type="match status" value="1"/>
</dbReference>
<sequence>MVISRSFILSTFVFSLVSPVFAQTLPTITLLATGGTIAGGGESATQSHYVAGKFNVDQLVAAVPQLTDIAVIKGEQLANIGSQDMNDQVWLSLAKTINAQCAGSDGFVVTHGTDTLEETAWFLDLTVKCDKPVVLVGAMRPATAMSADGPFNLYNAVVVAVDKHSAGRGVLVAMNDMVFDARDVTKTHTTGVQTFQGANFGPLGLIHNGRVDYQRVSARRHPAQTVFDISKLNALPKVDIVYNYANASAAPVKALSGEGVKGIVSAGVGNGNLYHQVFDALVEARKQGIAVVRSSRVPGGATTRDAEIDDARYGFVASGTLNPQKSRVLLQLALTQTESPEAIQAIFDSY</sequence>
<feature type="domain" description="L-asparaginase N-terminal" evidence="15">
    <location>
        <begin position="28"/>
        <end position="215"/>
    </location>
</feature>
<evidence type="ECO:0000256" key="11">
    <source>
        <dbReference type="PROSITE-ProRule" id="PRU10099"/>
    </source>
</evidence>
<dbReference type="PANTHER" id="PTHR11707:SF28">
    <property type="entry name" value="60 KDA LYSOPHOSPHOLIPASE"/>
    <property type="match status" value="1"/>
</dbReference>
<comment type="caution">
    <text evidence="17">The sequence shown here is derived from an EMBL/GenBank/DDBJ whole genome shotgun (WGS) entry which is preliminary data.</text>
</comment>
<evidence type="ECO:0000256" key="6">
    <source>
        <dbReference type="ARBA" id="ARBA00022801"/>
    </source>
</evidence>
<accession>A0A1B7L279</accession>
<dbReference type="PIRSF" id="PIRSF500176">
    <property type="entry name" value="L_ASNase"/>
    <property type="match status" value="1"/>
</dbReference>
<keyword evidence="18" id="KW-1185">Reference proteome</keyword>
<comment type="subcellular location">
    <subcellularLocation>
        <location evidence="1">Periplasm</location>
    </subcellularLocation>
</comment>
<dbReference type="InterPro" id="IPR027474">
    <property type="entry name" value="L-asparaginase_N"/>
</dbReference>
<dbReference type="PROSITE" id="PS51732">
    <property type="entry name" value="ASN_GLN_ASE_3"/>
    <property type="match status" value="1"/>
</dbReference>
<dbReference type="GO" id="GO:0004067">
    <property type="term" value="F:asparaginase activity"/>
    <property type="evidence" value="ECO:0007669"/>
    <property type="project" value="UniProtKB-UniRule"/>
</dbReference>
<dbReference type="InterPro" id="IPR040919">
    <property type="entry name" value="Asparaginase_C"/>
</dbReference>
<dbReference type="GO" id="GO:0006528">
    <property type="term" value="P:asparagine metabolic process"/>
    <property type="evidence" value="ECO:0007669"/>
    <property type="project" value="InterPro"/>
</dbReference>
<evidence type="ECO:0000256" key="9">
    <source>
        <dbReference type="PIRSR" id="PIRSR001220-1"/>
    </source>
</evidence>
<evidence type="ECO:0000313" key="18">
    <source>
        <dbReference type="Proteomes" id="UP000078225"/>
    </source>
</evidence>
<keyword evidence="4 14" id="KW-0732">Signal</keyword>
<dbReference type="SUPFAM" id="SSF53774">
    <property type="entry name" value="Glutaminase/Asparaginase"/>
    <property type="match status" value="1"/>
</dbReference>
<evidence type="ECO:0000256" key="12">
    <source>
        <dbReference type="PROSITE-ProRule" id="PRU10100"/>
    </source>
</evidence>
<dbReference type="AlphaFoldDB" id="A0A1B7L279"/>
<dbReference type="Gene3D" id="3.40.50.1170">
    <property type="entry name" value="L-asparaginase, N-terminal domain"/>
    <property type="match status" value="1"/>
</dbReference>
<evidence type="ECO:0000256" key="3">
    <source>
        <dbReference type="ARBA" id="ARBA00012920"/>
    </source>
</evidence>
<feature type="active site" evidence="12">
    <location>
        <position position="113"/>
    </location>
</feature>
<evidence type="ECO:0000259" key="16">
    <source>
        <dbReference type="Pfam" id="PF17763"/>
    </source>
</evidence>
<keyword evidence="6" id="KW-0378">Hydrolase</keyword>
<dbReference type="NCBIfam" id="NF008304">
    <property type="entry name" value="PRK11096.1"/>
    <property type="match status" value="1"/>
</dbReference>
<dbReference type="EC" id="3.5.1.1" evidence="3"/>
<dbReference type="Pfam" id="PF00710">
    <property type="entry name" value="Asparaginase"/>
    <property type="match status" value="1"/>
</dbReference>
<evidence type="ECO:0000256" key="13">
    <source>
        <dbReference type="RuleBase" id="RU004456"/>
    </source>
</evidence>
<feature type="binding site" evidence="10">
    <location>
        <begin position="113"/>
        <end position="114"/>
    </location>
    <ligand>
        <name>substrate</name>
    </ligand>
</feature>
<feature type="chain" id="PRO_5008596621" description="asparaginase" evidence="14">
    <location>
        <begin position="23"/>
        <end position="350"/>
    </location>
</feature>
<keyword evidence="7" id="KW-1015">Disulfide bond</keyword>
<evidence type="ECO:0000256" key="10">
    <source>
        <dbReference type="PIRSR" id="PIRSR001220-2"/>
    </source>
</evidence>
<dbReference type="GO" id="GO:0042597">
    <property type="term" value="C:periplasmic space"/>
    <property type="evidence" value="ECO:0007669"/>
    <property type="project" value="UniProtKB-SubCell"/>
</dbReference>
<dbReference type="PANTHER" id="PTHR11707">
    <property type="entry name" value="L-ASPARAGINASE"/>
    <property type="match status" value="1"/>
</dbReference>
<dbReference type="PROSITE" id="PS00144">
    <property type="entry name" value="ASN_GLN_ASE_1"/>
    <property type="match status" value="1"/>
</dbReference>
<protein>
    <recommendedName>
        <fullName evidence="3">asparaginase</fullName>
        <ecNumber evidence="3">3.5.1.1</ecNumber>
    </recommendedName>
</protein>
<dbReference type="Proteomes" id="UP000078225">
    <property type="component" value="Unassembled WGS sequence"/>
</dbReference>
<evidence type="ECO:0000256" key="5">
    <source>
        <dbReference type="ARBA" id="ARBA00022764"/>
    </source>
</evidence>
<name>A0A1B7L279_9ENTR</name>
<organism evidence="17 18">
    <name type="scientific">Mangrovibacter phragmitis</name>
    <dbReference type="NCBI Taxonomy" id="1691903"/>
    <lineage>
        <taxon>Bacteria</taxon>
        <taxon>Pseudomonadati</taxon>
        <taxon>Pseudomonadota</taxon>
        <taxon>Gammaproteobacteria</taxon>
        <taxon>Enterobacterales</taxon>
        <taxon>Enterobacteriaceae</taxon>
        <taxon>Mangrovibacter</taxon>
    </lineage>
</organism>
<feature type="active site" description="O-isoaspartyl threonine intermediate" evidence="9">
    <location>
        <position position="36"/>
    </location>
</feature>
<reference evidence="18" key="1">
    <citation type="submission" date="2016-05" db="EMBL/GenBank/DDBJ databases">
        <authorList>
            <person name="Behera P."/>
            <person name="Vaishampayan P."/>
            <person name="Singh N."/>
            <person name="Raina V."/>
            <person name="Suar M."/>
            <person name="Pattnaik A."/>
            <person name="Rastogi G."/>
        </authorList>
    </citation>
    <scope>NUCLEOTIDE SEQUENCE [LARGE SCALE GENOMIC DNA]</scope>
    <source>
        <strain evidence="18">MP23</strain>
    </source>
</reference>
<evidence type="ECO:0000313" key="17">
    <source>
        <dbReference type="EMBL" id="OAT76494.1"/>
    </source>
</evidence>
<dbReference type="SMART" id="SM00870">
    <property type="entry name" value="Asparaginase"/>
    <property type="match status" value="1"/>
</dbReference>
<dbReference type="InterPro" id="IPR027475">
    <property type="entry name" value="Asparaginase/glutaminase_AS2"/>
</dbReference>